<reference evidence="2 3" key="1">
    <citation type="submission" date="2018-11" db="EMBL/GenBank/DDBJ databases">
        <title>Genome sequence and assembly of Colletotrichum spinosum.</title>
        <authorList>
            <person name="Gan P."/>
            <person name="Shirasu K."/>
        </authorList>
    </citation>
    <scope>NUCLEOTIDE SEQUENCE [LARGE SCALE GENOMIC DNA]</scope>
    <source>
        <strain evidence="2 3">CBS 515.97</strain>
    </source>
</reference>
<comment type="caution">
    <text evidence="2">The sequence shown here is derived from an EMBL/GenBank/DDBJ whole genome shotgun (WGS) entry which is preliminary data.</text>
</comment>
<feature type="chain" id="PRO_5020447991" evidence="1">
    <location>
        <begin position="19"/>
        <end position="67"/>
    </location>
</feature>
<keyword evidence="1" id="KW-0732">Signal</keyword>
<feature type="signal peptide" evidence="1">
    <location>
        <begin position="1"/>
        <end position="18"/>
    </location>
</feature>
<dbReference type="AlphaFoldDB" id="A0A4R8QJI3"/>
<sequence length="67" mass="7215">MKISHSLVLAAFARYAAAELVAHCETKNPLGKFNNCGSVTLKDCSSKCYSSCFGDAYATSYSWDPAI</sequence>
<organism evidence="2 3">
    <name type="scientific">Colletotrichum spinosum</name>
    <dbReference type="NCBI Taxonomy" id="1347390"/>
    <lineage>
        <taxon>Eukaryota</taxon>
        <taxon>Fungi</taxon>
        <taxon>Dikarya</taxon>
        <taxon>Ascomycota</taxon>
        <taxon>Pezizomycotina</taxon>
        <taxon>Sordariomycetes</taxon>
        <taxon>Hypocreomycetidae</taxon>
        <taxon>Glomerellales</taxon>
        <taxon>Glomerellaceae</taxon>
        <taxon>Colletotrichum</taxon>
        <taxon>Colletotrichum orbiculare species complex</taxon>
    </lineage>
</organism>
<evidence type="ECO:0000313" key="3">
    <source>
        <dbReference type="Proteomes" id="UP000295083"/>
    </source>
</evidence>
<evidence type="ECO:0000256" key="1">
    <source>
        <dbReference type="SAM" id="SignalP"/>
    </source>
</evidence>
<accession>A0A4R8QJI3</accession>
<name>A0A4R8QJI3_9PEZI</name>
<evidence type="ECO:0000313" key="2">
    <source>
        <dbReference type="EMBL" id="TDZ35745.1"/>
    </source>
</evidence>
<keyword evidence="3" id="KW-1185">Reference proteome</keyword>
<dbReference type="EMBL" id="QAPG01000038">
    <property type="protein sequence ID" value="TDZ35745.1"/>
    <property type="molecule type" value="Genomic_DNA"/>
</dbReference>
<protein>
    <submittedName>
        <fullName evidence="2">Uncharacterized protein</fullName>
    </submittedName>
</protein>
<gene>
    <name evidence="2" type="ORF">C8035_v007180</name>
</gene>
<dbReference type="Proteomes" id="UP000295083">
    <property type="component" value="Unassembled WGS sequence"/>
</dbReference>
<proteinExistence type="predicted"/>